<sequence length="386" mass="43719">MAADQERRDQALTACCMAVVAESDPVLAPSRRSRLLMDCLAVLRAAHRPERAAQIGMKEFRQGLRGPLGPLLPSASGRPDRFDSMELFDAQGLARDAVKDLCSEHLVPQAALEQYWPWARVRAEQEEQRLFDLMRRLSPEEYRCARTLLGTRAAGSVRELSRQWDRLWMRFDFFESVADWPWCQVDGWWYPCPVCHWPMRTLRSGPLFDVRCEAHAPRGVHYRYTPGKGPGPGELTGTGKAAVPVTPLPASSDHLAVNRHVWRYGTLPVLLELQLRDELEGLPFVELEMWPGEQRPDEYDVHITVAVPGKRTRHWRVDAKAWESVVALGKALSDRPVLRKGLTIVLPDHQHSERHFLAAQVRGRGVKVTTVSRLAKQVKDACGAPR</sequence>
<proteinExistence type="predicted"/>
<protein>
    <recommendedName>
        <fullName evidence="1">REase associating with pPIWI RE domain-containing protein</fullName>
    </recommendedName>
</protein>
<evidence type="ECO:0000313" key="3">
    <source>
        <dbReference type="EMBL" id="AXQ58773.1"/>
    </source>
</evidence>
<dbReference type="InterPro" id="IPR040828">
    <property type="entry name" value="pPIWI_RE_REase"/>
</dbReference>
<feature type="domain" description="REase associating with pPIWI RE" evidence="1">
    <location>
        <begin position="271"/>
        <end position="383"/>
    </location>
</feature>
<dbReference type="KEGG" id="sky:D0C37_32030"/>
<reference evidence="2 4" key="1">
    <citation type="submission" date="2018-08" db="EMBL/GenBank/DDBJ databases">
        <authorList>
            <person name="Ferrada E.E."/>
            <person name="Latorre B.A."/>
        </authorList>
    </citation>
    <scope>NUCLEOTIDE SEQUENCE [LARGE SCALE GENOMIC DNA]</scope>
    <source>
        <strain evidence="2 4">VK-A60T</strain>
    </source>
</reference>
<name>A0A385D5L4_9ACTN</name>
<dbReference type="EMBL" id="CP031742">
    <property type="protein sequence ID" value="AXQ53191.1"/>
    <property type="molecule type" value="Genomic_DNA"/>
</dbReference>
<evidence type="ECO:0000313" key="4">
    <source>
        <dbReference type="Proteomes" id="UP000259636"/>
    </source>
</evidence>
<accession>A0A385D5L4</accession>
<gene>
    <name evidence="2" type="ORF">D0C37_00015</name>
    <name evidence="3" type="ORF">D0C37_32030</name>
</gene>
<evidence type="ECO:0000259" key="1">
    <source>
        <dbReference type="Pfam" id="PF18154"/>
    </source>
</evidence>
<evidence type="ECO:0000313" key="2">
    <source>
        <dbReference type="EMBL" id="AXQ53191.1"/>
    </source>
</evidence>
<dbReference type="Proteomes" id="UP000259636">
    <property type="component" value="Chromosome"/>
</dbReference>
<dbReference type="EMBL" id="CP031742">
    <property type="protein sequence ID" value="AXQ58773.1"/>
    <property type="molecule type" value="Genomic_DNA"/>
</dbReference>
<dbReference type="AlphaFoldDB" id="A0A385D5L4"/>
<organism evidence="2 4">
    <name type="scientific">Streptomyces koyangensis</name>
    <dbReference type="NCBI Taxonomy" id="188770"/>
    <lineage>
        <taxon>Bacteria</taxon>
        <taxon>Bacillati</taxon>
        <taxon>Actinomycetota</taxon>
        <taxon>Actinomycetes</taxon>
        <taxon>Kitasatosporales</taxon>
        <taxon>Streptomycetaceae</taxon>
        <taxon>Streptomyces</taxon>
        <taxon>Streptomyces aurantiacus group</taxon>
    </lineage>
</organism>
<dbReference type="KEGG" id="sky:D0C37_00015"/>
<dbReference type="Pfam" id="PF18154">
    <property type="entry name" value="pPIWI_RE_REase"/>
    <property type="match status" value="1"/>
</dbReference>